<organism evidence="1 2">
    <name type="scientific">Lophiostoma macrostomum CBS 122681</name>
    <dbReference type="NCBI Taxonomy" id="1314788"/>
    <lineage>
        <taxon>Eukaryota</taxon>
        <taxon>Fungi</taxon>
        <taxon>Dikarya</taxon>
        <taxon>Ascomycota</taxon>
        <taxon>Pezizomycotina</taxon>
        <taxon>Dothideomycetes</taxon>
        <taxon>Pleosporomycetidae</taxon>
        <taxon>Pleosporales</taxon>
        <taxon>Lophiostomataceae</taxon>
        <taxon>Lophiostoma</taxon>
    </lineage>
</organism>
<gene>
    <name evidence="1" type="ORF">K491DRAFT_699561</name>
</gene>
<evidence type="ECO:0000313" key="2">
    <source>
        <dbReference type="Proteomes" id="UP000799324"/>
    </source>
</evidence>
<reference evidence="1" key="1">
    <citation type="journal article" date="2020" name="Stud. Mycol.">
        <title>101 Dothideomycetes genomes: a test case for predicting lifestyles and emergence of pathogens.</title>
        <authorList>
            <person name="Haridas S."/>
            <person name="Albert R."/>
            <person name="Binder M."/>
            <person name="Bloem J."/>
            <person name="Labutti K."/>
            <person name="Salamov A."/>
            <person name="Andreopoulos B."/>
            <person name="Baker S."/>
            <person name="Barry K."/>
            <person name="Bills G."/>
            <person name="Bluhm B."/>
            <person name="Cannon C."/>
            <person name="Castanera R."/>
            <person name="Culley D."/>
            <person name="Daum C."/>
            <person name="Ezra D."/>
            <person name="Gonzalez J."/>
            <person name="Henrissat B."/>
            <person name="Kuo A."/>
            <person name="Liang C."/>
            <person name="Lipzen A."/>
            <person name="Lutzoni F."/>
            <person name="Magnuson J."/>
            <person name="Mondo S."/>
            <person name="Nolan M."/>
            <person name="Ohm R."/>
            <person name="Pangilinan J."/>
            <person name="Park H.-J."/>
            <person name="Ramirez L."/>
            <person name="Alfaro M."/>
            <person name="Sun H."/>
            <person name="Tritt A."/>
            <person name="Yoshinaga Y."/>
            <person name="Zwiers L.-H."/>
            <person name="Turgeon B."/>
            <person name="Goodwin S."/>
            <person name="Spatafora J."/>
            <person name="Crous P."/>
            <person name="Grigoriev I."/>
        </authorList>
    </citation>
    <scope>NUCLEOTIDE SEQUENCE</scope>
    <source>
        <strain evidence="1">CBS 122681</strain>
    </source>
</reference>
<dbReference type="AlphaFoldDB" id="A0A6A6SN03"/>
<proteinExistence type="predicted"/>
<dbReference type="Proteomes" id="UP000799324">
    <property type="component" value="Unassembled WGS sequence"/>
</dbReference>
<dbReference type="EMBL" id="MU004606">
    <property type="protein sequence ID" value="KAF2647554.1"/>
    <property type="molecule type" value="Genomic_DNA"/>
</dbReference>
<keyword evidence="2" id="KW-1185">Reference proteome</keyword>
<evidence type="ECO:0000313" key="1">
    <source>
        <dbReference type="EMBL" id="KAF2647554.1"/>
    </source>
</evidence>
<sequence length="52" mass="5864">MVVTYGLRGREDGKIELGTNTNRDYRTSVEAINAEGDVIPLMLILKAKQHLY</sequence>
<accession>A0A6A6SN03</accession>
<protein>
    <submittedName>
        <fullName evidence="1">Uncharacterized protein</fullName>
    </submittedName>
</protein>
<name>A0A6A6SN03_9PLEO</name>